<dbReference type="Gene3D" id="1.25.40.10">
    <property type="entry name" value="Tetratricopeptide repeat domain"/>
    <property type="match status" value="1"/>
</dbReference>
<dbReference type="Proteomes" id="UP001162131">
    <property type="component" value="Unassembled WGS sequence"/>
</dbReference>
<dbReference type="PROSITE" id="PS51203">
    <property type="entry name" value="CS"/>
    <property type="match status" value="1"/>
</dbReference>
<dbReference type="Gene3D" id="2.60.40.790">
    <property type="match status" value="1"/>
</dbReference>
<evidence type="ECO:0000256" key="1">
    <source>
        <dbReference type="ARBA" id="ARBA00008509"/>
    </source>
</evidence>
<feature type="region of interest" description="Disordered" evidence="3">
    <location>
        <begin position="279"/>
        <end position="313"/>
    </location>
</feature>
<protein>
    <recommendedName>
        <fullName evidence="8">SGT1</fullName>
    </recommendedName>
</protein>
<organism evidence="6 7">
    <name type="scientific">Blepharisma stoltei</name>
    <dbReference type="NCBI Taxonomy" id="1481888"/>
    <lineage>
        <taxon>Eukaryota</taxon>
        <taxon>Sar</taxon>
        <taxon>Alveolata</taxon>
        <taxon>Ciliophora</taxon>
        <taxon>Postciliodesmatophora</taxon>
        <taxon>Heterotrichea</taxon>
        <taxon>Heterotrichida</taxon>
        <taxon>Blepharismidae</taxon>
        <taxon>Blepharisma</taxon>
    </lineage>
</organism>
<comment type="caution">
    <text evidence="6">The sequence shown here is derived from an EMBL/GenBank/DDBJ whole genome shotgun (WGS) entry which is preliminary data.</text>
</comment>
<feature type="domain" description="SGS" evidence="4">
    <location>
        <begin position="218"/>
        <end position="313"/>
    </location>
</feature>
<dbReference type="SMART" id="SM00028">
    <property type="entry name" value="TPR"/>
    <property type="match status" value="2"/>
</dbReference>
<dbReference type="InterPro" id="IPR011990">
    <property type="entry name" value="TPR-like_helical_dom_sf"/>
</dbReference>
<dbReference type="CDD" id="cd06466">
    <property type="entry name" value="p23_CS_SGT1_like"/>
    <property type="match status" value="1"/>
</dbReference>
<gene>
    <name evidence="6" type="ORF">BSTOLATCC_MIC36416</name>
</gene>
<comment type="similarity">
    <text evidence="1">Belongs to the SGT1 family.</text>
</comment>
<keyword evidence="2" id="KW-0802">TPR repeat</keyword>
<sequence>MEALHRANSLYMHDEFAEAVELYEQAINTEKSFEGLIGLSSALLKTGQYKRAEEAASAAIEINPDNFIGFFRRAQSLFFQQQLQLALQDFEAAEKLNVNAAGIWIRKCKVEISNLVLPPGRDPYTWYQSDSHVFIVLNVKARSSEETKIEIAENSLEASVINTNSAEFTVHINLARPVVKEESSYKILPTKIEISLKKRENSNWIDLEPQKIAEVRPSYPSSNKFKRDWNKIDKELDQELKKTKPEGDEALNELFKQIYENGDEDTRRAMIKSFQTSGGTVLSTNWGEVRSKDYEGKDRPDPPKGQEWKKWGS</sequence>
<dbReference type="SUPFAM" id="SSF49764">
    <property type="entry name" value="HSP20-like chaperones"/>
    <property type="match status" value="1"/>
</dbReference>
<dbReference type="SUPFAM" id="SSF48452">
    <property type="entry name" value="TPR-like"/>
    <property type="match status" value="1"/>
</dbReference>
<dbReference type="InterPro" id="IPR019734">
    <property type="entry name" value="TPR_rpt"/>
</dbReference>
<reference evidence="6" key="1">
    <citation type="submission" date="2021-09" db="EMBL/GenBank/DDBJ databases">
        <authorList>
            <consortium name="AG Swart"/>
            <person name="Singh M."/>
            <person name="Singh A."/>
            <person name="Seah K."/>
            <person name="Emmerich C."/>
        </authorList>
    </citation>
    <scope>NUCLEOTIDE SEQUENCE</scope>
    <source>
        <strain evidence="6">ATCC30299</strain>
    </source>
</reference>
<accession>A0AAU9JKG0</accession>
<dbReference type="EMBL" id="CAJZBQ010000036">
    <property type="protein sequence ID" value="CAG9324630.1"/>
    <property type="molecule type" value="Genomic_DNA"/>
</dbReference>
<feature type="compositionally biased region" description="Basic and acidic residues" evidence="3">
    <location>
        <begin position="289"/>
        <end position="313"/>
    </location>
</feature>
<evidence type="ECO:0000313" key="6">
    <source>
        <dbReference type="EMBL" id="CAG9324630.1"/>
    </source>
</evidence>
<evidence type="ECO:0000256" key="3">
    <source>
        <dbReference type="SAM" id="MobiDB-lite"/>
    </source>
</evidence>
<dbReference type="AlphaFoldDB" id="A0AAU9JKG0"/>
<dbReference type="PANTHER" id="PTHR45862">
    <property type="entry name" value="PROTEIN SGT1 HOMOLOG"/>
    <property type="match status" value="1"/>
</dbReference>
<keyword evidence="7" id="KW-1185">Reference proteome</keyword>
<evidence type="ECO:0000259" key="5">
    <source>
        <dbReference type="PROSITE" id="PS51203"/>
    </source>
</evidence>
<name>A0AAU9JKG0_9CILI</name>
<dbReference type="InterPro" id="IPR044563">
    <property type="entry name" value="Sgt1-like"/>
</dbReference>
<evidence type="ECO:0008006" key="8">
    <source>
        <dbReference type="Google" id="ProtNLM"/>
    </source>
</evidence>
<proteinExistence type="inferred from homology"/>
<dbReference type="Pfam" id="PF04969">
    <property type="entry name" value="CS"/>
    <property type="match status" value="1"/>
</dbReference>
<evidence type="ECO:0000259" key="4">
    <source>
        <dbReference type="PROSITE" id="PS51048"/>
    </source>
</evidence>
<evidence type="ECO:0000313" key="7">
    <source>
        <dbReference type="Proteomes" id="UP001162131"/>
    </source>
</evidence>
<dbReference type="InterPro" id="IPR007699">
    <property type="entry name" value="SGS_dom"/>
</dbReference>
<dbReference type="Pfam" id="PF13432">
    <property type="entry name" value="TPR_16"/>
    <property type="match status" value="1"/>
</dbReference>
<dbReference type="Pfam" id="PF05002">
    <property type="entry name" value="SGS"/>
    <property type="match status" value="1"/>
</dbReference>
<dbReference type="PROSITE" id="PS51048">
    <property type="entry name" value="SGS"/>
    <property type="match status" value="1"/>
</dbReference>
<dbReference type="InterPro" id="IPR007052">
    <property type="entry name" value="CS_dom"/>
</dbReference>
<dbReference type="PROSITE" id="PS50005">
    <property type="entry name" value="TPR"/>
    <property type="match status" value="1"/>
</dbReference>
<feature type="repeat" description="TPR" evidence="2">
    <location>
        <begin position="33"/>
        <end position="66"/>
    </location>
</feature>
<feature type="domain" description="CS" evidence="5">
    <location>
        <begin position="119"/>
        <end position="208"/>
    </location>
</feature>
<dbReference type="InterPro" id="IPR008978">
    <property type="entry name" value="HSP20-like_chaperone"/>
</dbReference>
<evidence type="ECO:0000256" key="2">
    <source>
        <dbReference type="PROSITE-ProRule" id="PRU00339"/>
    </source>
</evidence>
<dbReference type="GO" id="GO:0051087">
    <property type="term" value="F:protein-folding chaperone binding"/>
    <property type="evidence" value="ECO:0007669"/>
    <property type="project" value="InterPro"/>
</dbReference>